<evidence type="ECO:0000313" key="2">
    <source>
        <dbReference type="EMBL" id="TNY17780.1"/>
    </source>
</evidence>
<proteinExistence type="predicted"/>
<feature type="compositionally biased region" description="Low complexity" evidence="1">
    <location>
        <begin position="222"/>
        <end position="233"/>
    </location>
</feature>
<keyword evidence="3" id="KW-1185">Reference proteome</keyword>
<reference evidence="2 3" key="1">
    <citation type="submission" date="2019-03" db="EMBL/GenBank/DDBJ databases">
        <title>Rhodosporidium diobovatum UCD-FST 08-225 genome sequencing, assembly, and annotation.</title>
        <authorList>
            <person name="Fakankun I.U."/>
            <person name="Fristensky B."/>
            <person name="Levin D.B."/>
        </authorList>
    </citation>
    <scope>NUCLEOTIDE SEQUENCE [LARGE SCALE GENOMIC DNA]</scope>
    <source>
        <strain evidence="2 3">UCD-FST 08-225</strain>
    </source>
</reference>
<feature type="compositionally biased region" description="Basic residues" evidence="1">
    <location>
        <begin position="131"/>
        <end position="154"/>
    </location>
</feature>
<accession>A0A5C5FLX3</accession>
<feature type="compositionally biased region" description="Low complexity" evidence="1">
    <location>
        <begin position="201"/>
        <end position="214"/>
    </location>
</feature>
<protein>
    <submittedName>
        <fullName evidence="2">Uncharacterized protein</fullName>
    </submittedName>
</protein>
<feature type="compositionally biased region" description="Low complexity" evidence="1">
    <location>
        <begin position="169"/>
        <end position="182"/>
    </location>
</feature>
<feature type="region of interest" description="Disordered" evidence="1">
    <location>
        <begin position="53"/>
        <end position="182"/>
    </location>
</feature>
<gene>
    <name evidence="2" type="ORF">DMC30DRAFT_404965</name>
</gene>
<comment type="caution">
    <text evidence="2">The sequence shown here is derived from an EMBL/GenBank/DDBJ whole genome shotgun (WGS) entry which is preliminary data.</text>
</comment>
<sequence>MHRLAREGATCGRRPRDVGRAGRCVRAGSLWPLCASSDYAAPWRRRLQKTLQTYKKRTTRTGKSSSATPRRASSSSTRPSSAASPCTPPRRARPASHRAPRGGPARRLRGGAHAGREEDRVGTRTGDAPHFRLRRGARRGLVTVRRRATTRKTRTTTTTRAARHPQQGPSAPLRASARSACRTSPAAGLLPLTAAGASASAARATAREAPAARGCSPRPGQTTSPPTTETRTSPARRRAGPVAPAPTRTRCTRSLARRRARSTGSRTLTS</sequence>
<feature type="region of interest" description="Disordered" evidence="1">
    <location>
        <begin position="201"/>
        <end position="270"/>
    </location>
</feature>
<feature type="compositionally biased region" description="Low complexity" evidence="1">
    <location>
        <begin position="64"/>
        <end position="85"/>
    </location>
</feature>
<dbReference type="AlphaFoldDB" id="A0A5C5FLX3"/>
<organism evidence="2 3">
    <name type="scientific">Rhodotorula diobovata</name>
    <dbReference type="NCBI Taxonomy" id="5288"/>
    <lineage>
        <taxon>Eukaryota</taxon>
        <taxon>Fungi</taxon>
        <taxon>Dikarya</taxon>
        <taxon>Basidiomycota</taxon>
        <taxon>Pucciniomycotina</taxon>
        <taxon>Microbotryomycetes</taxon>
        <taxon>Sporidiobolales</taxon>
        <taxon>Sporidiobolaceae</taxon>
        <taxon>Rhodotorula</taxon>
    </lineage>
</organism>
<feature type="compositionally biased region" description="Low complexity" evidence="1">
    <location>
        <begin position="240"/>
        <end position="254"/>
    </location>
</feature>
<dbReference type="Proteomes" id="UP000311382">
    <property type="component" value="Unassembled WGS sequence"/>
</dbReference>
<feature type="compositionally biased region" description="Basic and acidic residues" evidence="1">
    <location>
        <begin position="114"/>
        <end position="130"/>
    </location>
</feature>
<feature type="compositionally biased region" description="Basic residues" evidence="1">
    <location>
        <begin position="90"/>
        <end position="110"/>
    </location>
</feature>
<evidence type="ECO:0000256" key="1">
    <source>
        <dbReference type="SAM" id="MobiDB-lite"/>
    </source>
</evidence>
<name>A0A5C5FLX3_9BASI</name>
<dbReference type="EMBL" id="SOZI01000176">
    <property type="protein sequence ID" value="TNY17780.1"/>
    <property type="molecule type" value="Genomic_DNA"/>
</dbReference>
<evidence type="ECO:0000313" key="3">
    <source>
        <dbReference type="Proteomes" id="UP000311382"/>
    </source>
</evidence>